<comment type="similarity">
    <text evidence="2 8">Belongs to the ABC-2 integral membrane protein family.</text>
</comment>
<dbReference type="InterPro" id="IPR047817">
    <property type="entry name" value="ABC2_TM_bact-type"/>
</dbReference>
<evidence type="ECO:0000256" key="5">
    <source>
        <dbReference type="ARBA" id="ARBA00022692"/>
    </source>
</evidence>
<keyword evidence="4 8" id="KW-1003">Cell membrane</keyword>
<reference evidence="11" key="1">
    <citation type="submission" date="2011-05" db="EMBL/GenBank/DDBJ databases">
        <title>Complete sequence of Desulfotomaculum ruminis DSM 2154.</title>
        <authorList>
            <person name="Lucas S."/>
            <person name="Copeland A."/>
            <person name="Lapidus A."/>
            <person name="Cheng J.-F."/>
            <person name="Goodwin L."/>
            <person name="Pitluck S."/>
            <person name="Lu M."/>
            <person name="Detter J.C."/>
            <person name="Han C."/>
            <person name="Tapia R."/>
            <person name="Land M."/>
            <person name="Hauser L."/>
            <person name="Kyrpides N."/>
            <person name="Ivanova N."/>
            <person name="Mikhailova N."/>
            <person name="Pagani I."/>
            <person name="Stams A.J.M."/>
            <person name="Plugge C.M."/>
            <person name="Muyzer G."/>
            <person name="Kuever J."/>
            <person name="Parshina S.N."/>
            <person name="Ivanova A.E."/>
            <person name="Nazina T.N."/>
            <person name="Brambilla E."/>
            <person name="Spring S."/>
            <person name="Klenk H.-P."/>
            <person name="Woyke T."/>
        </authorList>
    </citation>
    <scope>NUCLEOTIDE SEQUENCE [LARGE SCALE GENOMIC DNA]</scope>
    <source>
        <strain evidence="11">ATCC 23193 / DSM 2154 / NCIB 8452 / DL</strain>
    </source>
</reference>
<accession>F6DKT1</accession>
<dbReference type="GO" id="GO:0140359">
    <property type="term" value="F:ABC-type transporter activity"/>
    <property type="evidence" value="ECO:0007669"/>
    <property type="project" value="InterPro"/>
</dbReference>
<dbReference type="HOGENOM" id="CLU_039483_8_3_9"/>
<evidence type="ECO:0000256" key="2">
    <source>
        <dbReference type="ARBA" id="ARBA00007783"/>
    </source>
</evidence>
<dbReference type="STRING" id="696281.Desru_2207"/>
<keyword evidence="7 8" id="KW-0472">Membrane</keyword>
<dbReference type="Pfam" id="PF12698">
    <property type="entry name" value="ABC2_membrane_3"/>
    <property type="match status" value="1"/>
</dbReference>
<dbReference type="InterPro" id="IPR013525">
    <property type="entry name" value="ABC2_TM"/>
</dbReference>
<evidence type="ECO:0000256" key="3">
    <source>
        <dbReference type="ARBA" id="ARBA00022448"/>
    </source>
</evidence>
<keyword evidence="5 8" id="KW-0812">Transmembrane</keyword>
<dbReference type="OrthoDB" id="9776218at2"/>
<dbReference type="InterPro" id="IPR000412">
    <property type="entry name" value="ABC_2_transport"/>
</dbReference>
<reference evidence="10 11" key="2">
    <citation type="journal article" date="2012" name="Stand. Genomic Sci.">
        <title>Complete genome sequence of the sulfate-reducing firmicute Desulfotomaculum ruminis type strain (DL(T)).</title>
        <authorList>
            <person name="Spring S."/>
            <person name="Visser M."/>
            <person name="Lu M."/>
            <person name="Copeland A."/>
            <person name="Lapidus A."/>
            <person name="Lucas S."/>
            <person name="Cheng J.F."/>
            <person name="Han C."/>
            <person name="Tapia R."/>
            <person name="Goodwin L.A."/>
            <person name="Pitluck S."/>
            <person name="Ivanova N."/>
            <person name="Land M."/>
            <person name="Hauser L."/>
            <person name="Larimer F."/>
            <person name="Rohde M."/>
            <person name="Goker M."/>
            <person name="Detter J.C."/>
            <person name="Kyrpides N.C."/>
            <person name="Woyke T."/>
            <person name="Schaap P.J."/>
            <person name="Plugge C.M."/>
            <person name="Muyzer G."/>
            <person name="Kuever J."/>
            <person name="Pereira I.A."/>
            <person name="Parshina S.N."/>
            <person name="Bernier-Latmani R."/>
            <person name="Stams A.J."/>
            <person name="Klenk H.P."/>
        </authorList>
    </citation>
    <scope>NUCLEOTIDE SEQUENCE [LARGE SCALE GENOMIC DNA]</scope>
    <source>
        <strain evidence="11">ATCC 23193 / DSM 2154 / NCIB 8452 / DL</strain>
    </source>
</reference>
<evidence type="ECO:0000256" key="7">
    <source>
        <dbReference type="ARBA" id="ARBA00023136"/>
    </source>
</evidence>
<keyword evidence="11" id="KW-1185">Reference proteome</keyword>
<organism evidence="10 11">
    <name type="scientific">Desulforamulus ruminis (strain ATCC 23193 / DSM 2154 / NCIMB 8452 / DL)</name>
    <name type="common">Desulfotomaculum ruminis</name>
    <dbReference type="NCBI Taxonomy" id="696281"/>
    <lineage>
        <taxon>Bacteria</taxon>
        <taxon>Bacillati</taxon>
        <taxon>Bacillota</taxon>
        <taxon>Clostridia</taxon>
        <taxon>Eubacteriales</taxon>
        <taxon>Peptococcaceae</taxon>
        <taxon>Desulforamulus</taxon>
    </lineage>
</organism>
<dbReference type="KEGG" id="dru:Desru_2207"/>
<dbReference type="PANTHER" id="PTHR30294:SF29">
    <property type="entry name" value="MULTIDRUG ABC TRANSPORTER PERMEASE YBHS-RELATED"/>
    <property type="match status" value="1"/>
</dbReference>
<keyword evidence="3 8" id="KW-0813">Transport</keyword>
<dbReference type="PROSITE" id="PS51012">
    <property type="entry name" value="ABC_TM2"/>
    <property type="match status" value="1"/>
</dbReference>
<proteinExistence type="inferred from homology"/>
<feature type="transmembrane region" description="Helical" evidence="8">
    <location>
        <begin position="197"/>
        <end position="220"/>
    </location>
</feature>
<feature type="transmembrane region" description="Helical" evidence="8">
    <location>
        <begin position="276"/>
        <end position="300"/>
    </location>
</feature>
<evidence type="ECO:0000256" key="6">
    <source>
        <dbReference type="ARBA" id="ARBA00022989"/>
    </source>
</evidence>
<gene>
    <name evidence="10" type="ordered locus">Desru_2207</name>
</gene>
<evidence type="ECO:0000313" key="10">
    <source>
        <dbReference type="EMBL" id="AEG60456.1"/>
    </source>
</evidence>
<feature type="transmembrane region" description="Helical" evidence="8">
    <location>
        <begin position="364"/>
        <end position="383"/>
    </location>
</feature>
<name>F6DKT1_DESRL</name>
<dbReference type="Gene3D" id="3.40.1710.10">
    <property type="entry name" value="abc type-2 transporter like domain"/>
    <property type="match status" value="1"/>
</dbReference>
<dbReference type="RefSeq" id="WP_013842215.1">
    <property type="nucleotide sequence ID" value="NC_015589.1"/>
</dbReference>
<dbReference type="AlphaFoldDB" id="F6DKT1"/>
<dbReference type="InterPro" id="IPR051449">
    <property type="entry name" value="ABC-2_transporter_component"/>
</dbReference>
<evidence type="ECO:0000256" key="4">
    <source>
        <dbReference type="ARBA" id="ARBA00022475"/>
    </source>
</evidence>
<feature type="transmembrane region" description="Helical" evidence="8">
    <location>
        <begin position="333"/>
        <end position="352"/>
    </location>
</feature>
<evidence type="ECO:0000256" key="1">
    <source>
        <dbReference type="ARBA" id="ARBA00004651"/>
    </source>
</evidence>
<dbReference type="PRINTS" id="PR00164">
    <property type="entry name" value="ABC2TRNSPORT"/>
</dbReference>
<dbReference type="eggNOG" id="COG0842">
    <property type="taxonomic scope" value="Bacteria"/>
</dbReference>
<dbReference type="EMBL" id="CP002780">
    <property type="protein sequence ID" value="AEG60456.1"/>
    <property type="molecule type" value="Genomic_DNA"/>
</dbReference>
<evidence type="ECO:0000256" key="8">
    <source>
        <dbReference type="RuleBase" id="RU361157"/>
    </source>
</evidence>
<dbReference type="Proteomes" id="UP000009234">
    <property type="component" value="Chromosome"/>
</dbReference>
<feature type="domain" description="ABC transmembrane type-2" evidence="9">
    <location>
        <begin position="153"/>
        <end position="389"/>
    </location>
</feature>
<protein>
    <recommendedName>
        <fullName evidence="8">Transport permease protein</fullName>
    </recommendedName>
</protein>
<dbReference type="GO" id="GO:0043190">
    <property type="term" value="C:ATP-binding cassette (ABC) transporter complex"/>
    <property type="evidence" value="ECO:0007669"/>
    <property type="project" value="InterPro"/>
</dbReference>
<feature type="transmembrane region" description="Helical" evidence="8">
    <location>
        <begin position="246"/>
        <end position="270"/>
    </location>
</feature>
<dbReference type="PANTHER" id="PTHR30294">
    <property type="entry name" value="MEMBRANE COMPONENT OF ABC TRANSPORTER YHHJ-RELATED"/>
    <property type="match status" value="1"/>
</dbReference>
<comment type="subcellular location">
    <subcellularLocation>
        <location evidence="1 8">Cell membrane</location>
        <topology evidence="1 8">Multi-pass membrane protein</topology>
    </subcellularLocation>
</comment>
<sequence length="391" mass="43949">MKKWVEKLLKKDQFSFKRFLAIAKKEFIQIIRDPFSLRIPISMPILWMLLFSYATTTDVEQLSTVVFDQSRTQESRQYIERFTASNYFLVNYYVASEQELIDLIDDGKAKAGLIIPPTYTDNIKRNRPVQTQLIIDGTEPTTARTALSSGASVSEVYAKEKKEASLKRLGVSTSGGMPDIQMNTKIWYNPGMESRVFIIPGLIGLILQNITTLLTAFALVRERERGTIEQLIVTPIKSAELILGKLLPYVAVGCIDLCFTIILAVFWFHVTIAGSLTLFLVIGLLFIVCSLALGILLSTVASNQMQALFLTLIVLLPSILLSGFIFPREAMPLPIYAITNFIPLTYFINITRGIFLKGVGLEHLWSDVLLLGMFTMVLLTIAIRKFKKSLD</sequence>
<evidence type="ECO:0000313" key="11">
    <source>
        <dbReference type="Proteomes" id="UP000009234"/>
    </source>
</evidence>
<evidence type="ECO:0000259" key="9">
    <source>
        <dbReference type="PROSITE" id="PS51012"/>
    </source>
</evidence>
<keyword evidence="6 8" id="KW-1133">Transmembrane helix</keyword>
<feature type="transmembrane region" description="Helical" evidence="8">
    <location>
        <begin position="307"/>
        <end position="327"/>
    </location>
</feature>